<feature type="chain" id="PRO_5040311989" description="LysM domain-containing protein" evidence="2">
    <location>
        <begin position="20"/>
        <end position="148"/>
    </location>
</feature>
<reference evidence="3" key="1">
    <citation type="journal article" date="2020" name="Stud. Mycol.">
        <title>101 Dothideomycetes genomes: a test case for predicting lifestyles and emergence of pathogens.</title>
        <authorList>
            <person name="Haridas S."/>
            <person name="Albert R."/>
            <person name="Binder M."/>
            <person name="Bloem J."/>
            <person name="Labutti K."/>
            <person name="Salamov A."/>
            <person name="Andreopoulos B."/>
            <person name="Baker S."/>
            <person name="Barry K."/>
            <person name="Bills G."/>
            <person name="Bluhm B."/>
            <person name="Cannon C."/>
            <person name="Castanera R."/>
            <person name="Culley D."/>
            <person name="Daum C."/>
            <person name="Ezra D."/>
            <person name="Gonzalez J."/>
            <person name="Henrissat B."/>
            <person name="Kuo A."/>
            <person name="Liang C."/>
            <person name="Lipzen A."/>
            <person name="Lutzoni F."/>
            <person name="Magnuson J."/>
            <person name="Mondo S."/>
            <person name="Nolan M."/>
            <person name="Ohm R."/>
            <person name="Pangilinan J."/>
            <person name="Park H.-J."/>
            <person name="Ramirez L."/>
            <person name="Alfaro M."/>
            <person name="Sun H."/>
            <person name="Tritt A."/>
            <person name="Yoshinaga Y."/>
            <person name="Zwiers L.-H."/>
            <person name="Turgeon B."/>
            <person name="Goodwin S."/>
            <person name="Spatafora J."/>
            <person name="Crous P."/>
            <person name="Grigoriev I."/>
        </authorList>
    </citation>
    <scope>NUCLEOTIDE SEQUENCE</scope>
    <source>
        <strain evidence="3">CBS 110217</strain>
    </source>
</reference>
<name>A0A9P4LKM2_9PLEO</name>
<evidence type="ECO:0008006" key="5">
    <source>
        <dbReference type="Google" id="ProtNLM"/>
    </source>
</evidence>
<evidence type="ECO:0000313" key="4">
    <source>
        <dbReference type="Proteomes" id="UP000799777"/>
    </source>
</evidence>
<gene>
    <name evidence="3" type="ORF">EK21DRAFT_71216</name>
</gene>
<organism evidence="3 4">
    <name type="scientific">Setomelanomma holmii</name>
    <dbReference type="NCBI Taxonomy" id="210430"/>
    <lineage>
        <taxon>Eukaryota</taxon>
        <taxon>Fungi</taxon>
        <taxon>Dikarya</taxon>
        <taxon>Ascomycota</taxon>
        <taxon>Pezizomycotina</taxon>
        <taxon>Dothideomycetes</taxon>
        <taxon>Pleosporomycetidae</taxon>
        <taxon>Pleosporales</taxon>
        <taxon>Pleosporineae</taxon>
        <taxon>Phaeosphaeriaceae</taxon>
        <taxon>Setomelanomma</taxon>
    </lineage>
</organism>
<keyword evidence="4" id="KW-1185">Reference proteome</keyword>
<protein>
    <recommendedName>
        <fullName evidence="5">LysM domain-containing protein</fullName>
    </recommendedName>
</protein>
<feature type="compositionally biased region" description="Low complexity" evidence="1">
    <location>
        <begin position="72"/>
        <end position="86"/>
    </location>
</feature>
<dbReference type="Proteomes" id="UP000799777">
    <property type="component" value="Unassembled WGS sequence"/>
</dbReference>
<evidence type="ECO:0000256" key="1">
    <source>
        <dbReference type="SAM" id="MobiDB-lite"/>
    </source>
</evidence>
<sequence length="148" mass="16556">MKSSSFAFFIALVRQVALSRFPELQLDPETAKDCVEWYNNGDGESCEYVRDYFGIIPEQFHRWNPQYTKLSTSSSKVPTSTSSAPTLGPSPTTWTDKGCFVEDPKMPILDQNMSPNGDASLTVPKCKNSCYRRAYEFVGPLPVAPVSR</sequence>
<dbReference type="EMBL" id="ML978222">
    <property type="protein sequence ID" value="KAF2027752.1"/>
    <property type="molecule type" value="Genomic_DNA"/>
</dbReference>
<dbReference type="AlphaFoldDB" id="A0A9P4LKM2"/>
<evidence type="ECO:0000256" key="2">
    <source>
        <dbReference type="SAM" id="SignalP"/>
    </source>
</evidence>
<evidence type="ECO:0000313" key="3">
    <source>
        <dbReference type="EMBL" id="KAF2027752.1"/>
    </source>
</evidence>
<keyword evidence="2" id="KW-0732">Signal</keyword>
<accession>A0A9P4LKM2</accession>
<dbReference type="OrthoDB" id="2019572at2759"/>
<comment type="caution">
    <text evidence="3">The sequence shown here is derived from an EMBL/GenBank/DDBJ whole genome shotgun (WGS) entry which is preliminary data.</text>
</comment>
<feature type="region of interest" description="Disordered" evidence="1">
    <location>
        <begin position="72"/>
        <end position="95"/>
    </location>
</feature>
<feature type="signal peptide" evidence="2">
    <location>
        <begin position="1"/>
        <end position="19"/>
    </location>
</feature>
<proteinExistence type="predicted"/>